<evidence type="ECO:0000313" key="4">
    <source>
        <dbReference type="Proteomes" id="UP000723463"/>
    </source>
</evidence>
<feature type="compositionally biased region" description="Low complexity" evidence="2">
    <location>
        <begin position="80"/>
        <end position="97"/>
    </location>
</feature>
<dbReference type="Pfam" id="PF08238">
    <property type="entry name" value="Sel1"/>
    <property type="match status" value="7"/>
</dbReference>
<dbReference type="AlphaFoldDB" id="A0A9P6F894"/>
<evidence type="ECO:0000256" key="1">
    <source>
        <dbReference type="ARBA" id="ARBA00022737"/>
    </source>
</evidence>
<protein>
    <recommendedName>
        <fullName evidence="5">HCP-like protein</fullName>
    </recommendedName>
</protein>
<dbReference type="InterPro" id="IPR006597">
    <property type="entry name" value="Sel1-like"/>
</dbReference>
<dbReference type="EMBL" id="JAAAXW010000086">
    <property type="protein sequence ID" value="KAF9544694.1"/>
    <property type="molecule type" value="Genomic_DNA"/>
</dbReference>
<proteinExistence type="predicted"/>
<keyword evidence="1" id="KW-0677">Repeat</keyword>
<dbReference type="PANTHER" id="PTHR46430:SF1">
    <property type="entry name" value="CHITIN SYNTHASE REGULATOR SKT5-RELATED"/>
    <property type="match status" value="1"/>
</dbReference>
<gene>
    <name evidence="3" type="ORF">EC957_011801</name>
</gene>
<dbReference type="Proteomes" id="UP000723463">
    <property type="component" value="Unassembled WGS sequence"/>
</dbReference>
<evidence type="ECO:0000313" key="3">
    <source>
        <dbReference type="EMBL" id="KAF9544694.1"/>
    </source>
</evidence>
<feature type="compositionally biased region" description="Polar residues" evidence="2">
    <location>
        <begin position="1"/>
        <end position="13"/>
    </location>
</feature>
<comment type="caution">
    <text evidence="3">The sequence shown here is derived from an EMBL/GenBank/DDBJ whole genome shotgun (WGS) entry which is preliminary data.</text>
</comment>
<organism evidence="3 4">
    <name type="scientific">Mortierella hygrophila</name>
    <dbReference type="NCBI Taxonomy" id="979708"/>
    <lineage>
        <taxon>Eukaryota</taxon>
        <taxon>Fungi</taxon>
        <taxon>Fungi incertae sedis</taxon>
        <taxon>Mucoromycota</taxon>
        <taxon>Mortierellomycotina</taxon>
        <taxon>Mortierellomycetes</taxon>
        <taxon>Mortierellales</taxon>
        <taxon>Mortierellaceae</taxon>
        <taxon>Mortierella</taxon>
    </lineage>
</organism>
<dbReference type="InterPro" id="IPR011990">
    <property type="entry name" value="TPR-like_helical_dom_sf"/>
</dbReference>
<evidence type="ECO:0008006" key="5">
    <source>
        <dbReference type="Google" id="ProtNLM"/>
    </source>
</evidence>
<dbReference type="InterPro" id="IPR051726">
    <property type="entry name" value="Chitin_Synth_Reg"/>
</dbReference>
<sequence>MAASVSPTIQSRSVHLESNPDRMLSSEQLKMQAYPDQQQQQQQQQPSLQQQEHQQQQQREFYDDLAPPPPSKDDDDQPPLDEQQQQQQEQMQSEEQQRYQYEQQMYYQQQQQQQQYEQEMMYQQQQMAAGGLLPGSAEWQQQQMLMQQQMQQQMEQPESPNGDQSLLSHSHLKPGHKATLLSYTQTLELYRQNAKKTNDPELQFEFAAFMIDAGKPLEDPQTRAELFDEAMKLLRKLATNGHAESQHYLAECFASGFAKGKPDFDKAFPLWVQASKHGHPDAAYRTGRCYDEGLGTRKDNARAVQFYRKAASANHPGAMWRLGVVTLYGELGLAASPRDGVKWLKRSSQAATPEFPFALYELAQLHERGIENIVFVDPEYSVSLYSQAAELGHAASAFRLGECWEYGKLGCKQDPRLSIHYYTLAAQQEHPEACFALAAWYLVGSQGILPQSDAEAYIWAKRAAEKDLPKALYAMGYFTEVGIGPRKDMEEAIEWYKKASLAGDKRATERLEGVPVDAKKGDKGNNEKCTIM</sequence>
<reference evidence="3" key="1">
    <citation type="journal article" date="2020" name="Fungal Divers.">
        <title>Resolving the Mortierellaceae phylogeny through synthesis of multi-gene phylogenetics and phylogenomics.</title>
        <authorList>
            <person name="Vandepol N."/>
            <person name="Liber J."/>
            <person name="Desiro A."/>
            <person name="Na H."/>
            <person name="Kennedy M."/>
            <person name="Barry K."/>
            <person name="Grigoriev I.V."/>
            <person name="Miller A.N."/>
            <person name="O'Donnell K."/>
            <person name="Stajich J.E."/>
            <person name="Bonito G."/>
        </authorList>
    </citation>
    <scope>NUCLEOTIDE SEQUENCE</scope>
    <source>
        <strain evidence="3">NRRL 2591</strain>
    </source>
</reference>
<feature type="compositionally biased region" description="Low complexity" evidence="2">
    <location>
        <begin position="37"/>
        <end position="58"/>
    </location>
</feature>
<keyword evidence="4" id="KW-1185">Reference proteome</keyword>
<evidence type="ECO:0000256" key="2">
    <source>
        <dbReference type="SAM" id="MobiDB-lite"/>
    </source>
</evidence>
<dbReference type="SUPFAM" id="SSF81901">
    <property type="entry name" value="HCP-like"/>
    <property type="match status" value="1"/>
</dbReference>
<accession>A0A9P6F894</accession>
<dbReference type="Gene3D" id="1.25.40.10">
    <property type="entry name" value="Tetratricopeptide repeat domain"/>
    <property type="match status" value="2"/>
</dbReference>
<feature type="region of interest" description="Disordered" evidence="2">
    <location>
        <begin position="1"/>
        <end position="97"/>
    </location>
</feature>
<name>A0A9P6F894_9FUNG</name>
<dbReference type="PANTHER" id="PTHR46430">
    <property type="entry name" value="PROTEIN SKT5-RELATED"/>
    <property type="match status" value="1"/>
</dbReference>
<dbReference type="SMART" id="SM00671">
    <property type="entry name" value="SEL1"/>
    <property type="match status" value="7"/>
</dbReference>